<evidence type="ECO:0000256" key="2">
    <source>
        <dbReference type="ARBA" id="ARBA00022645"/>
    </source>
</evidence>
<evidence type="ECO:0000256" key="4">
    <source>
        <dbReference type="ARBA" id="ARBA00022801"/>
    </source>
</evidence>
<organism evidence="6 7">
    <name type="scientific">Sinanodonta woodiana</name>
    <name type="common">Chinese pond mussel</name>
    <name type="synonym">Anodonta woodiana</name>
    <dbReference type="NCBI Taxonomy" id="1069815"/>
    <lineage>
        <taxon>Eukaryota</taxon>
        <taxon>Metazoa</taxon>
        <taxon>Spiralia</taxon>
        <taxon>Lophotrochozoa</taxon>
        <taxon>Mollusca</taxon>
        <taxon>Bivalvia</taxon>
        <taxon>Autobranchia</taxon>
        <taxon>Heteroconchia</taxon>
        <taxon>Palaeoheterodonta</taxon>
        <taxon>Unionida</taxon>
        <taxon>Unionoidea</taxon>
        <taxon>Unionidae</taxon>
        <taxon>Unioninae</taxon>
        <taxon>Sinanodonta</taxon>
    </lineage>
</organism>
<dbReference type="AlphaFoldDB" id="A0ABD3XJY6"/>
<dbReference type="SUPFAM" id="SSF53474">
    <property type="entry name" value="alpha/beta-Hydrolases"/>
    <property type="match status" value="1"/>
</dbReference>
<evidence type="ECO:0000256" key="1">
    <source>
        <dbReference type="ARBA" id="ARBA00009431"/>
    </source>
</evidence>
<dbReference type="GO" id="GO:1904715">
    <property type="term" value="P:negative regulation of chaperone-mediated autophagy"/>
    <property type="evidence" value="ECO:0007669"/>
    <property type="project" value="UniProtKB-ARBA"/>
</dbReference>
<dbReference type="PROSITE" id="PS00560">
    <property type="entry name" value="CARBOXYPEPT_SER_HIS"/>
    <property type="match status" value="1"/>
</dbReference>
<name>A0ABD3XJY6_SINWO</name>
<evidence type="ECO:0000313" key="7">
    <source>
        <dbReference type="Proteomes" id="UP001634394"/>
    </source>
</evidence>
<dbReference type="EMBL" id="JBJQND010000002">
    <property type="protein sequence ID" value="KAL3885752.1"/>
    <property type="molecule type" value="Genomic_DNA"/>
</dbReference>
<proteinExistence type="inferred from homology"/>
<gene>
    <name evidence="6" type="ORF">ACJMK2_025794</name>
</gene>
<evidence type="ECO:0000313" key="6">
    <source>
        <dbReference type="EMBL" id="KAL3885753.1"/>
    </source>
</evidence>
<dbReference type="Gene3D" id="3.40.50.1820">
    <property type="entry name" value="alpha/beta hydrolase"/>
    <property type="match status" value="1"/>
</dbReference>
<comment type="caution">
    <text evidence="6">The sequence shown here is derived from an EMBL/GenBank/DDBJ whole genome shotgun (WGS) entry which is preliminary data.</text>
</comment>
<dbReference type="GO" id="GO:0031647">
    <property type="term" value="P:regulation of protein stability"/>
    <property type="evidence" value="ECO:0007669"/>
    <property type="project" value="UniProtKB-ARBA"/>
</dbReference>
<feature type="signal peptide" evidence="5">
    <location>
        <begin position="1"/>
        <end position="20"/>
    </location>
</feature>
<keyword evidence="7" id="KW-1185">Reference proteome</keyword>
<accession>A0ABD3XJY6</accession>
<feature type="chain" id="PRO_5044523838" description="Carboxypeptidase" evidence="5">
    <location>
        <begin position="21"/>
        <end position="479"/>
    </location>
</feature>
<dbReference type="GO" id="GO:0004185">
    <property type="term" value="F:serine-type carboxypeptidase activity"/>
    <property type="evidence" value="ECO:0007669"/>
    <property type="project" value="UniProtKB-UniRule"/>
</dbReference>
<dbReference type="InterPro" id="IPR001563">
    <property type="entry name" value="Peptidase_S10"/>
</dbReference>
<dbReference type="InterPro" id="IPR018202">
    <property type="entry name" value="Ser_caboxypep_ser_AS"/>
</dbReference>
<dbReference type="Proteomes" id="UP001634394">
    <property type="component" value="Unassembled WGS sequence"/>
</dbReference>
<comment type="similarity">
    <text evidence="1 5">Belongs to the peptidase S10 family.</text>
</comment>
<keyword evidence="5" id="KW-0732">Signal</keyword>
<reference evidence="6 7" key="1">
    <citation type="submission" date="2024-11" db="EMBL/GenBank/DDBJ databases">
        <title>Chromosome-level genome assembly of the freshwater bivalve Anodonta woodiana.</title>
        <authorList>
            <person name="Chen X."/>
        </authorList>
    </citation>
    <scope>NUCLEOTIDE SEQUENCE [LARGE SCALE GENOMIC DNA]</scope>
    <source>
        <strain evidence="6">MN2024</strain>
        <tissue evidence="6">Gills</tissue>
    </source>
</reference>
<dbReference type="EMBL" id="JBJQND010000002">
    <property type="protein sequence ID" value="KAL3885753.1"/>
    <property type="molecule type" value="Genomic_DNA"/>
</dbReference>
<dbReference type="EC" id="3.4.16.-" evidence="5"/>
<dbReference type="FunFam" id="3.40.50.1820:FF:000335">
    <property type="entry name" value="Carboxypeptidase"/>
    <property type="match status" value="1"/>
</dbReference>
<dbReference type="InterPro" id="IPR029058">
    <property type="entry name" value="AB_hydrolase_fold"/>
</dbReference>
<evidence type="ECO:0000256" key="3">
    <source>
        <dbReference type="ARBA" id="ARBA00022670"/>
    </source>
</evidence>
<protein>
    <recommendedName>
        <fullName evidence="5">Carboxypeptidase</fullName>
        <ecNumber evidence="5">3.4.16.-</ecNumber>
    </recommendedName>
</protein>
<dbReference type="PRINTS" id="PR00724">
    <property type="entry name" value="CRBOXYPTASEC"/>
</dbReference>
<dbReference type="PROSITE" id="PS00131">
    <property type="entry name" value="CARBOXYPEPT_SER_SER"/>
    <property type="match status" value="1"/>
</dbReference>
<evidence type="ECO:0000256" key="5">
    <source>
        <dbReference type="RuleBase" id="RU361156"/>
    </source>
</evidence>
<dbReference type="PANTHER" id="PTHR11802">
    <property type="entry name" value="SERINE PROTEASE FAMILY S10 SERINE CARBOXYPEPTIDASE"/>
    <property type="match status" value="1"/>
</dbReference>
<dbReference type="GO" id="GO:0006508">
    <property type="term" value="P:proteolysis"/>
    <property type="evidence" value="ECO:0007669"/>
    <property type="project" value="UniProtKB-KW"/>
</dbReference>
<dbReference type="Pfam" id="PF00450">
    <property type="entry name" value="Peptidase_S10"/>
    <property type="match status" value="1"/>
</dbReference>
<sequence length="479" mass="53905">MDVYVATFCIFLSLVTLVKAASIEDEITALPGLNKQPYWKQYSGFLNATGTKRLHYWFLESANNPQTDPLVLWMNGGPGCSSDLGLLSEHGPFVISSDGMSVTYNNYSWNKVANMLYLEAPAGVGFSYALDKNYTTDDDLTSLDNYAALKNFFLKFPEFVSNDFYITGESYGGIYVPTLSVRVLDDQAINFKGFAVGNGLSDDELNDDSLLYFGYYHGLVGESLWNQMIQTCCAGNSTRCTFYRNSLNNTSCQQQLSKAFSLISYSGLNEYNLYMECKGQPSQGFFFNRKTQMFSHSLFGWKFTKEPAMNKKMKALKEMMKVTKVGLTPPCLNYDNIIKYMNSSAVRHALHIPDTVQAWDVCSTQVNFHYKRLYDSMMDQYLKTLAAEKRILVYNGDVDMACNFLGDEWFTDSLNQPLVADRKTWSYTAADGSKQVAGFVTQFEGLTVVTVKGAGHMVPADKPVPALEMFTNFLKQTPF</sequence>
<keyword evidence="3 5" id="KW-0645">Protease</keyword>
<keyword evidence="2 5" id="KW-0121">Carboxypeptidase</keyword>
<dbReference type="PANTHER" id="PTHR11802:SF201">
    <property type="entry name" value="CARBOXYPEPTIDASE"/>
    <property type="match status" value="1"/>
</dbReference>
<dbReference type="InterPro" id="IPR033124">
    <property type="entry name" value="Ser_caboxypep_his_AS"/>
</dbReference>
<keyword evidence="4 5" id="KW-0378">Hydrolase</keyword>